<reference evidence="3" key="1">
    <citation type="journal article" date="2019" name="Int. J. Syst. Evol. Microbiol.">
        <title>The Global Catalogue of Microorganisms (GCM) 10K type strain sequencing project: providing services to taxonomists for standard genome sequencing and annotation.</title>
        <authorList>
            <consortium name="The Broad Institute Genomics Platform"/>
            <consortium name="The Broad Institute Genome Sequencing Center for Infectious Disease"/>
            <person name="Wu L."/>
            <person name="Ma J."/>
        </authorList>
    </citation>
    <scope>NUCLEOTIDE SEQUENCE [LARGE SCALE GENOMIC DNA]</scope>
    <source>
        <strain evidence="3">NBRC 108730</strain>
    </source>
</reference>
<dbReference type="InterPro" id="IPR016185">
    <property type="entry name" value="PreATP-grasp_dom_sf"/>
</dbReference>
<dbReference type="EMBL" id="BSUZ01000001">
    <property type="protein sequence ID" value="GMA88774.1"/>
    <property type="molecule type" value="Genomic_DNA"/>
</dbReference>
<proteinExistence type="predicted"/>
<accession>A0ABQ6JNS1</accession>
<gene>
    <name evidence="2" type="ORF">GCM10025868_40240</name>
</gene>
<sequence length="52" mass="5603">MCWCRRAPPTASLQVLEPHQPPRALGDVDVVLPLLHGPFGEDGTLQGMLEPG</sequence>
<evidence type="ECO:0000313" key="3">
    <source>
        <dbReference type="Proteomes" id="UP001157017"/>
    </source>
</evidence>
<comment type="caution">
    <text evidence="2">The sequence shown here is derived from an EMBL/GenBank/DDBJ whole genome shotgun (WGS) entry which is preliminary data.</text>
</comment>
<organism evidence="2 3">
    <name type="scientific">Angustibacter aerolatus</name>
    <dbReference type="NCBI Taxonomy" id="1162965"/>
    <lineage>
        <taxon>Bacteria</taxon>
        <taxon>Bacillati</taxon>
        <taxon>Actinomycetota</taxon>
        <taxon>Actinomycetes</taxon>
        <taxon>Kineosporiales</taxon>
        <taxon>Kineosporiaceae</taxon>
    </lineage>
</organism>
<dbReference type="Gene3D" id="3.40.50.20">
    <property type="match status" value="1"/>
</dbReference>
<name>A0ABQ6JNS1_9ACTN</name>
<dbReference type="InterPro" id="IPR000291">
    <property type="entry name" value="D-Ala_lig_Van_CS"/>
</dbReference>
<dbReference type="InterPro" id="IPR011127">
    <property type="entry name" value="Dala_Dala_lig_N"/>
</dbReference>
<keyword evidence="3" id="KW-1185">Reference proteome</keyword>
<evidence type="ECO:0000313" key="2">
    <source>
        <dbReference type="EMBL" id="GMA88774.1"/>
    </source>
</evidence>
<feature type="domain" description="D-alanine--D-alanine ligase N-terminal" evidence="1">
    <location>
        <begin position="12"/>
        <end position="50"/>
    </location>
</feature>
<evidence type="ECO:0000259" key="1">
    <source>
        <dbReference type="Pfam" id="PF01820"/>
    </source>
</evidence>
<protein>
    <recommendedName>
        <fullName evidence="1">D-alanine--D-alanine ligase N-terminal domain-containing protein</fullName>
    </recommendedName>
</protein>
<dbReference type="Pfam" id="PF01820">
    <property type="entry name" value="Dala_Dala_lig_N"/>
    <property type="match status" value="1"/>
</dbReference>
<dbReference type="Proteomes" id="UP001157017">
    <property type="component" value="Unassembled WGS sequence"/>
</dbReference>
<dbReference type="PROSITE" id="PS00843">
    <property type="entry name" value="DALA_DALA_LIGASE_1"/>
    <property type="match status" value="1"/>
</dbReference>
<dbReference type="SUPFAM" id="SSF52440">
    <property type="entry name" value="PreATP-grasp domain"/>
    <property type="match status" value="1"/>
</dbReference>